<reference evidence="2" key="2">
    <citation type="submission" date="2021-04" db="EMBL/GenBank/DDBJ databases">
        <authorList>
            <person name="Gilroy R."/>
        </authorList>
    </citation>
    <scope>NUCLEOTIDE SEQUENCE</scope>
    <source>
        <strain evidence="2">ChiSjej1B19-5720</strain>
    </source>
</reference>
<dbReference type="PANTHER" id="PTHR43630:SF2">
    <property type="entry name" value="GLYCOSYLTRANSFERASE"/>
    <property type="match status" value="1"/>
</dbReference>
<gene>
    <name evidence="2" type="ORF">IAA06_04180</name>
</gene>
<comment type="caution">
    <text evidence="2">The sequence shown here is derived from an EMBL/GenBank/DDBJ whole genome shotgun (WGS) entry which is preliminary data.</text>
</comment>
<dbReference type="Proteomes" id="UP000823842">
    <property type="component" value="Unassembled WGS sequence"/>
</dbReference>
<dbReference type="Gene3D" id="3.90.550.10">
    <property type="entry name" value="Spore Coat Polysaccharide Biosynthesis Protein SpsA, Chain A"/>
    <property type="match status" value="1"/>
</dbReference>
<dbReference type="PANTHER" id="PTHR43630">
    <property type="entry name" value="POLY-BETA-1,6-N-ACETYL-D-GLUCOSAMINE SYNTHASE"/>
    <property type="match status" value="1"/>
</dbReference>
<accession>A0A9D2RVZ3</accession>
<dbReference type="SUPFAM" id="SSF53448">
    <property type="entry name" value="Nucleotide-diphospho-sugar transferases"/>
    <property type="match status" value="1"/>
</dbReference>
<dbReference type="InterPro" id="IPR011990">
    <property type="entry name" value="TPR-like_helical_dom_sf"/>
</dbReference>
<feature type="domain" description="Glycosyltransferase 2-like" evidence="1">
    <location>
        <begin position="5"/>
        <end position="123"/>
    </location>
</feature>
<dbReference type="SUPFAM" id="SSF48452">
    <property type="entry name" value="TPR-like"/>
    <property type="match status" value="2"/>
</dbReference>
<protein>
    <submittedName>
        <fullName evidence="2">Glycosyltransferase family 2 protein</fullName>
    </submittedName>
</protein>
<dbReference type="EMBL" id="DWYZ01000086">
    <property type="protein sequence ID" value="HJB27974.1"/>
    <property type="molecule type" value="Genomic_DNA"/>
</dbReference>
<sequence length="365" mass="42422">MSTISLCMIVKDEEAVLDRCLNSVKAAMDEIVIVDTGSADRTKEIARKYTDKIFDFSWQDDFSAARNFAFEKGQMDYLMWLDADDVLSEESGRNLLLLKERLSEKTDMVLMPYAVSFDEEGRVDFSYYRERIVKNHKGYLFSGRVHEVISPRGTPYYADQIIVEHRKVKTGYSKRNLRIYEKMEKNGETLDVRALYYYGRELLFHGCYKKSAEILERFLDDPEGWVENKIDGTRQLALCKYNLKDEKGALMALLKGLEYDVPRGETCCDLGRHFMDRGKYKQAAYWLEQALTAKKATRSGAFVQEDCYGFLPAIWLCICYECLGDHKLAQIYNELAGRYKPRSPYYLANKEYFQSLGDAEREVNI</sequence>
<evidence type="ECO:0000313" key="3">
    <source>
        <dbReference type="Proteomes" id="UP000823842"/>
    </source>
</evidence>
<dbReference type="InterPro" id="IPR001173">
    <property type="entry name" value="Glyco_trans_2-like"/>
</dbReference>
<dbReference type="InterPro" id="IPR029044">
    <property type="entry name" value="Nucleotide-diphossugar_trans"/>
</dbReference>
<evidence type="ECO:0000313" key="2">
    <source>
        <dbReference type="EMBL" id="HJB27974.1"/>
    </source>
</evidence>
<evidence type="ECO:0000259" key="1">
    <source>
        <dbReference type="Pfam" id="PF00535"/>
    </source>
</evidence>
<organism evidence="2 3">
    <name type="scientific">Candidatus Blautia faecavium</name>
    <dbReference type="NCBI Taxonomy" id="2838487"/>
    <lineage>
        <taxon>Bacteria</taxon>
        <taxon>Bacillati</taxon>
        <taxon>Bacillota</taxon>
        <taxon>Clostridia</taxon>
        <taxon>Lachnospirales</taxon>
        <taxon>Lachnospiraceae</taxon>
        <taxon>Blautia</taxon>
    </lineage>
</organism>
<proteinExistence type="predicted"/>
<reference evidence="2" key="1">
    <citation type="journal article" date="2021" name="PeerJ">
        <title>Extensive microbial diversity within the chicken gut microbiome revealed by metagenomics and culture.</title>
        <authorList>
            <person name="Gilroy R."/>
            <person name="Ravi A."/>
            <person name="Getino M."/>
            <person name="Pursley I."/>
            <person name="Horton D.L."/>
            <person name="Alikhan N.F."/>
            <person name="Baker D."/>
            <person name="Gharbi K."/>
            <person name="Hall N."/>
            <person name="Watson M."/>
            <person name="Adriaenssens E.M."/>
            <person name="Foster-Nyarko E."/>
            <person name="Jarju S."/>
            <person name="Secka A."/>
            <person name="Antonio M."/>
            <person name="Oren A."/>
            <person name="Chaudhuri R.R."/>
            <person name="La Ragione R."/>
            <person name="Hildebrand F."/>
            <person name="Pallen M.J."/>
        </authorList>
    </citation>
    <scope>NUCLEOTIDE SEQUENCE</scope>
    <source>
        <strain evidence="2">ChiSjej1B19-5720</strain>
    </source>
</reference>
<dbReference type="AlphaFoldDB" id="A0A9D2RVZ3"/>
<dbReference type="Gene3D" id="1.25.40.10">
    <property type="entry name" value="Tetratricopeptide repeat domain"/>
    <property type="match status" value="1"/>
</dbReference>
<dbReference type="Pfam" id="PF00535">
    <property type="entry name" value="Glycos_transf_2"/>
    <property type="match status" value="1"/>
</dbReference>
<dbReference type="CDD" id="cd02511">
    <property type="entry name" value="Beta4Glucosyltransferase"/>
    <property type="match status" value="1"/>
</dbReference>
<name>A0A9D2RVZ3_9FIRM</name>